<dbReference type="Pfam" id="PF07336">
    <property type="entry name" value="ABATE"/>
    <property type="match status" value="1"/>
</dbReference>
<dbReference type="SUPFAM" id="SSF160904">
    <property type="entry name" value="Jann2411-like"/>
    <property type="match status" value="1"/>
</dbReference>
<sequence length="89" mass="9611">ERPEEASAVLAGAREFRSALYACLTEERGRGDGGAFARVAEVVQDAMRRAVFVQDEDGLGRWSPHPESGPSLPLYAVAQRAADLLADPR</sequence>
<dbReference type="EMBL" id="JAAGMN010009736">
    <property type="protein sequence ID" value="NEE22395.1"/>
    <property type="molecule type" value="Genomic_DNA"/>
</dbReference>
<protein>
    <submittedName>
        <fullName evidence="1">SARP family transcriptional regulator</fullName>
    </submittedName>
</protein>
<comment type="caution">
    <text evidence="1">The sequence shown here is derived from an EMBL/GenBank/DDBJ whole genome shotgun (WGS) entry which is preliminary data.</text>
</comment>
<dbReference type="Gene3D" id="1.10.3300.10">
    <property type="entry name" value="Jann2411-like domain"/>
    <property type="match status" value="1"/>
</dbReference>
<organism evidence="1">
    <name type="scientific">Streptomyces sp. SID7499</name>
    <dbReference type="NCBI Taxonomy" id="2706086"/>
    <lineage>
        <taxon>Bacteria</taxon>
        <taxon>Bacillati</taxon>
        <taxon>Actinomycetota</taxon>
        <taxon>Actinomycetes</taxon>
        <taxon>Kitasatosporales</taxon>
        <taxon>Streptomycetaceae</taxon>
        <taxon>Streptomyces</taxon>
    </lineage>
</organism>
<gene>
    <name evidence="1" type="ORF">G3M58_90035</name>
</gene>
<accession>A0A6G3XX31</accession>
<dbReference type="InterPro" id="IPR023286">
    <property type="entry name" value="ABATE_dom_sf"/>
</dbReference>
<reference evidence="1" key="1">
    <citation type="submission" date="2020-01" db="EMBL/GenBank/DDBJ databases">
        <title>Insect and environment-associated Actinomycetes.</title>
        <authorList>
            <person name="Currrie C."/>
            <person name="Chevrette M."/>
            <person name="Carlson C."/>
            <person name="Stubbendieck R."/>
            <person name="Wendt-Pienkowski E."/>
        </authorList>
    </citation>
    <scope>NUCLEOTIDE SEQUENCE</scope>
    <source>
        <strain evidence="1">SID7499</strain>
    </source>
</reference>
<feature type="non-terminal residue" evidence="1">
    <location>
        <position position="1"/>
    </location>
</feature>
<feature type="non-terminal residue" evidence="1">
    <location>
        <position position="89"/>
    </location>
</feature>
<dbReference type="InterPro" id="IPR010852">
    <property type="entry name" value="ABATE"/>
</dbReference>
<proteinExistence type="predicted"/>
<evidence type="ECO:0000313" key="1">
    <source>
        <dbReference type="EMBL" id="NEE22395.1"/>
    </source>
</evidence>
<name>A0A6G3XX31_9ACTN</name>
<dbReference type="AlphaFoldDB" id="A0A6G3XX31"/>